<dbReference type="PROSITE" id="PS50888">
    <property type="entry name" value="BHLH"/>
    <property type="match status" value="1"/>
</dbReference>
<feature type="domain" description="BHLH" evidence="10">
    <location>
        <begin position="11"/>
        <end position="62"/>
    </location>
</feature>
<dbReference type="InterPro" id="IPR000719">
    <property type="entry name" value="Prot_kinase_dom"/>
</dbReference>
<dbReference type="GO" id="GO:0007283">
    <property type="term" value="P:spermatogenesis"/>
    <property type="evidence" value="ECO:0007669"/>
    <property type="project" value="UniProtKB-KW"/>
</dbReference>
<organism evidence="11 12">
    <name type="scientific">Polypterus senegalus</name>
    <name type="common">Senegal bichir</name>
    <dbReference type="NCBI Taxonomy" id="55291"/>
    <lineage>
        <taxon>Eukaryota</taxon>
        <taxon>Metazoa</taxon>
        <taxon>Chordata</taxon>
        <taxon>Craniata</taxon>
        <taxon>Vertebrata</taxon>
        <taxon>Euteleostomi</taxon>
        <taxon>Actinopterygii</taxon>
        <taxon>Polypteriformes</taxon>
        <taxon>Polypteridae</taxon>
        <taxon>Polypterus</taxon>
    </lineage>
</organism>
<dbReference type="SMART" id="SM00353">
    <property type="entry name" value="HLH"/>
    <property type="match status" value="1"/>
</dbReference>
<dbReference type="InterPro" id="IPR011598">
    <property type="entry name" value="bHLH_dom"/>
</dbReference>
<dbReference type="GO" id="GO:0005634">
    <property type="term" value="C:nucleus"/>
    <property type="evidence" value="ECO:0007669"/>
    <property type="project" value="UniProtKB-SubCell"/>
</dbReference>
<feature type="non-terminal residue" evidence="11">
    <location>
        <position position="1"/>
    </location>
</feature>
<keyword evidence="3" id="KW-0221">Differentiation</keyword>
<dbReference type="SUPFAM" id="SSF48371">
    <property type="entry name" value="ARM repeat"/>
    <property type="match status" value="1"/>
</dbReference>
<dbReference type="GO" id="GO:0046983">
    <property type="term" value="F:protein dimerization activity"/>
    <property type="evidence" value="ECO:0007669"/>
    <property type="project" value="InterPro"/>
</dbReference>
<dbReference type="PANTHER" id="PTHR15402">
    <property type="entry name" value="TRANSCRIPTION FACTOR-LIKE 5 PROTEIN"/>
    <property type="match status" value="1"/>
</dbReference>
<protein>
    <submittedName>
        <fullName evidence="11">STKL1 protein</fullName>
    </submittedName>
</protein>
<dbReference type="GO" id="GO:0000978">
    <property type="term" value="F:RNA polymerase II cis-regulatory region sequence-specific DNA binding"/>
    <property type="evidence" value="ECO:0007669"/>
    <property type="project" value="TreeGrafter"/>
</dbReference>
<feature type="domain" description="Protein kinase" evidence="9">
    <location>
        <begin position="1"/>
        <end position="280"/>
    </location>
</feature>
<dbReference type="SUPFAM" id="SSF56112">
    <property type="entry name" value="Protein kinase-like (PK-like)"/>
    <property type="match status" value="1"/>
</dbReference>
<evidence type="ECO:0000259" key="10">
    <source>
        <dbReference type="PROSITE" id="PS50888"/>
    </source>
</evidence>
<evidence type="ECO:0000256" key="4">
    <source>
        <dbReference type="ARBA" id="ARBA00022871"/>
    </source>
</evidence>
<dbReference type="InterPro" id="IPR011009">
    <property type="entry name" value="Kinase-like_dom_sf"/>
</dbReference>
<evidence type="ECO:0000256" key="6">
    <source>
        <dbReference type="ARBA" id="ARBA00023125"/>
    </source>
</evidence>
<dbReference type="InterPro" id="IPR016024">
    <property type="entry name" value="ARM-type_fold"/>
</dbReference>
<evidence type="ECO:0000313" key="12">
    <source>
        <dbReference type="Proteomes" id="UP000886611"/>
    </source>
</evidence>
<keyword evidence="7" id="KW-0804">Transcription</keyword>
<evidence type="ECO:0000313" key="11">
    <source>
        <dbReference type="EMBL" id="KAG2469653.1"/>
    </source>
</evidence>
<dbReference type="InterPro" id="IPR039583">
    <property type="entry name" value="TCFL5/SOLH1/2"/>
</dbReference>
<proteinExistence type="predicted"/>
<name>A0A8X7XJ10_POLSE</name>
<dbReference type="GO" id="GO:0004672">
    <property type="term" value="F:protein kinase activity"/>
    <property type="evidence" value="ECO:0007669"/>
    <property type="project" value="InterPro"/>
</dbReference>
<dbReference type="InterPro" id="IPR036638">
    <property type="entry name" value="HLH_DNA-bd_sf"/>
</dbReference>
<dbReference type="PANTHER" id="PTHR15402:SF4">
    <property type="entry name" value="SPERMATOGENESIS- AND OOGENESIS-SPECIFIC BASIC HELIX-LOOP-HELIX-CONTAINING PROTEIN 1"/>
    <property type="match status" value="1"/>
</dbReference>
<dbReference type="GO" id="GO:0000981">
    <property type="term" value="F:DNA-binding transcription factor activity, RNA polymerase II-specific"/>
    <property type="evidence" value="ECO:0007669"/>
    <property type="project" value="TreeGrafter"/>
</dbReference>
<dbReference type="Proteomes" id="UP000886611">
    <property type="component" value="Unassembled WGS sequence"/>
</dbReference>
<dbReference type="Pfam" id="PF00069">
    <property type="entry name" value="Pkinase"/>
    <property type="match status" value="1"/>
</dbReference>
<dbReference type="SUPFAM" id="SSF47459">
    <property type="entry name" value="HLH, helix-loop-helix DNA-binding domain"/>
    <property type="match status" value="1"/>
</dbReference>
<gene>
    <name evidence="11" type="primary">Stkld1</name>
    <name evidence="11" type="ORF">GTO96_0023005</name>
</gene>
<dbReference type="Gene3D" id="4.10.280.10">
    <property type="entry name" value="Helix-loop-helix DNA-binding domain"/>
    <property type="match status" value="1"/>
</dbReference>
<dbReference type="GO" id="GO:0030154">
    <property type="term" value="P:cell differentiation"/>
    <property type="evidence" value="ECO:0007669"/>
    <property type="project" value="UniProtKB-KW"/>
</dbReference>
<evidence type="ECO:0000259" key="9">
    <source>
        <dbReference type="PROSITE" id="PS50011"/>
    </source>
</evidence>
<keyword evidence="5" id="KW-0805">Transcription regulation</keyword>
<keyword evidence="12" id="KW-1185">Reference proteome</keyword>
<sequence>MQEEHKQAVAASDTKFAALERERRKRIAVSCNALRDMLPKFSRRRNDMVAILEMTTVYLELVQKLLPVDLHDTVIRKWLGQLIDALVYLHKQNIIHRNLKPSNILLMPDQSFAIFDFNVACLADDEQKLKVRMKEIKSILCSIVNHYNTFEPDNQNQAQASSRCPLILFKHFRDLVYVPYVKECLLVCGSPLSGLKKRLPFGITGAPCEEGQQAVLEFMQKYFDVEEAQISGLRFFLEADQAAFAVTSQFKDMLMSLMKNHADSPEVHLEACRVLYQLSVAALERGLEKELLHSPEVISCILKAIRSYSTEIELLILALNICMILSENGNITEGQYEKITSLLLDAIKNHLSRQAAVKNACSALASLVSASGDLAMELAAQKFKTMLNEIKEKFASNKEIIDLAEAAALKMQE</sequence>
<evidence type="ECO:0000256" key="5">
    <source>
        <dbReference type="ARBA" id="ARBA00023015"/>
    </source>
</evidence>
<evidence type="ECO:0000256" key="2">
    <source>
        <dbReference type="ARBA" id="ARBA00022473"/>
    </source>
</evidence>
<dbReference type="Gene3D" id="1.25.10.10">
    <property type="entry name" value="Leucine-rich Repeat Variant"/>
    <property type="match status" value="1"/>
</dbReference>
<dbReference type="InterPro" id="IPR011989">
    <property type="entry name" value="ARM-like"/>
</dbReference>
<dbReference type="Pfam" id="PF00010">
    <property type="entry name" value="HLH"/>
    <property type="match status" value="1"/>
</dbReference>
<keyword evidence="4" id="KW-0744">Spermatogenesis</keyword>
<dbReference type="EMBL" id="JAATIS010000147">
    <property type="protein sequence ID" value="KAG2469653.1"/>
    <property type="molecule type" value="Genomic_DNA"/>
</dbReference>
<reference evidence="11 12" key="1">
    <citation type="journal article" date="2021" name="Cell">
        <title>Tracing the genetic footprints of vertebrate landing in non-teleost ray-finned fishes.</title>
        <authorList>
            <person name="Bi X."/>
            <person name="Wang K."/>
            <person name="Yang L."/>
            <person name="Pan H."/>
            <person name="Jiang H."/>
            <person name="Wei Q."/>
            <person name="Fang M."/>
            <person name="Yu H."/>
            <person name="Zhu C."/>
            <person name="Cai Y."/>
            <person name="He Y."/>
            <person name="Gan X."/>
            <person name="Zeng H."/>
            <person name="Yu D."/>
            <person name="Zhu Y."/>
            <person name="Jiang H."/>
            <person name="Qiu Q."/>
            <person name="Yang H."/>
            <person name="Zhang Y.E."/>
            <person name="Wang W."/>
            <person name="Zhu M."/>
            <person name="He S."/>
            <person name="Zhang G."/>
        </authorList>
    </citation>
    <scope>NUCLEOTIDE SEQUENCE [LARGE SCALE GENOMIC DNA]</scope>
    <source>
        <strain evidence="11">Bchr_013</strain>
    </source>
</reference>
<feature type="non-terminal residue" evidence="11">
    <location>
        <position position="413"/>
    </location>
</feature>
<keyword evidence="8" id="KW-0539">Nucleus</keyword>
<comment type="subcellular location">
    <subcellularLocation>
        <location evidence="1">Nucleus</location>
    </subcellularLocation>
</comment>
<keyword evidence="2" id="KW-0217">Developmental protein</keyword>
<dbReference type="SMART" id="SM00220">
    <property type="entry name" value="S_TKc"/>
    <property type="match status" value="1"/>
</dbReference>
<dbReference type="Gene3D" id="1.10.510.10">
    <property type="entry name" value="Transferase(Phosphotransferase) domain 1"/>
    <property type="match status" value="1"/>
</dbReference>
<evidence type="ECO:0000256" key="3">
    <source>
        <dbReference type="ARBA" id="ARBA00022782"/>
    </source>
</evidence>
<evidence type="ECO:0000256" key="1">
    <source>
        <dbReference type="ARBA" id="ARBA00004123"/>
    </source>
</evidence>
<evidence type="ECO:0000256" key="8">
    <source>
        <dbReference type="ARBA" id="ARBA00023242"/>
    </source>
</evidence>
<dbReference type="AlphaFoldDB" id="A0A8X7XJ10"/>
<dbReference type="PROSITE" id="PS50011">
    <property type="entry name" value="PROTEIN_KINASE_DOM"/>
    <property type="match status" value="1"/>
</dbReference>
<keyword evidence="6" id="KW-0238">DNA-binding</keyword>
<comment type="caution">
    <text evidence="11">The sequence shown here is derived from an EMBL/GenBank/DDBJ whole genome shotgun (WGS) entry which is preliminary data.</text>
</comment>
<evidence type="ECO:0000256" key="7">
    <source>
        <dbReference type="ARBA" id="ARBA00023163"/>
    </source>
</evidence>
<dbReference type="GO" id="GO:0005524">
    <property type="term" value="F:ATP binding"/>
    <property type="evidence" value="ECO:0007669"/>
    <property type="project" value="InterPro"/>
</dbReference>
<accession>A0A8X7XJ10</accession>